<accession>A0ABN3P4Y9</accession>
<dbReference type="PANTHER" id="PTHR30011">
    <property type="entry name" value="ALKANESULFONATE MONOOXYGENASE-RELATED"/>
    <property type="match status" value="1"/>
</dbReference>
<protein>
    <submittedName>
        <fullName evidence="8">LLM class flavin-dependent oxidoreductase</fullName>
    </submittedName>
</protein>
<evidence type="ECO:0000256" key="3">
    <source>
        <dbReference type="ARBA" id="ARBA00023002"/>
    </source>
</evidence>
<evidence type="ECO:0000313" key="8">
    <source>
        <dbReference type="EMBL" id="GAA2566285.1"/>
    </source>
</evidence>
<evidence type="ECO:0000259" key="7">
    <source>
        <dbReference type="Pfam" id="PF00296"/>
    </source>
</evidence>
<evidence type="ECO:0000256" key="4">
    <source>
        <dbReference type="ARBA" id="ARBA00023033"/>
    </source>
</evidence>
<keyword evidence="9" id="KW-1185">Reference proteome</keyword>
<dbReference type="Gene3D" id="3.20.20.30">
    <property type="entry name" value="Luciferase-like domain"/>
    <property type="match status" value="1"/>
</dbReference>
<keyword evidence="3" id="KW-0560">Oxidoreductase</keyword>
<dbReference type="InterPro" id="IPR051260">
    <property type="entry name" value="Diverse_substr_monoxygenases"/>
</dbReference>
<dbReference type="RefSeq" id="WP_344225841.1">
    <property type="nucleotide sequence ID" value="NZ_BAAARI010000001.1"/>
</dbReference>
<proteinExistence type="inferred from homology"/>
<dbReference type="PIRSF" id="PIRSF000337">
    <property type="entry name" value="NTA_MOA"/>
    <property type="match status" value="1"/>
</dbReference>
<organism evidence="8 9">
    <name type="scientific">Microbacterium binotii</name>
    <dbReference type="NCBI Taxonomy" id="462710"/>
    <lineage>
        <taxon>Bacteria</taxon>
        <taxon>Bacillati</taxon>
        <taxon>Actinomycetota</taxon>
        <taxon>Actinomycetes</taxon>
        <taxon>Micrococcales</taxon>
        <taxon>Microbacteriaceae</taxon>
        <taxon>Microbacterium</taxon>
    </lineage>
</organism>
<feature type="domain" description="Luciferase-like" evidence="7">
    <location>
        <begin position="33"/>
        <end position="397"/>
    </location>
</feature>
<evidence type="ECO:0000256" key="5">
    <source>
        <dbReference type="ARBA" id="ARBA00033748"/>
    </source>
</evidence>
<evidence type="ECO:0000256" key="1">
    <source>
        <dbReference type="ARBA" id="ARBA00022630"/>
    </source>
</evidence>
<gene>
    <name evidence="8" type="ORF">GCM10009862_01050</name>
</gene>
<dbReference type="Pfam" id="PF00296">
    <property type="entry name" value="Bac_luciferase"/>
    <property type="match status" value="1"/>
</dbReference>
<evidence type="ECO:0000313" key="9">
    <source>
        <dbReference type="Proteomes" id="UP001500274"/>
    </source>
</evidence>
<comment type="similarity">
    <text evidence="5">Belongs to the NtaA/SnaA/DszA monooxygenase family.</text>
</comment>
<feature type="region of interest" description="Disordered" evidence="6">
    <location>
        <begin position="431"/>
        <end position="465"/>
    </location>
</feature>
<dbReference type="InterPro" id="IPR036661">
    <property type="entry name" value="Luciferase-like_sf"/>
</dbReference>
<dbReference type="NCBIfam" id="TIGR03860">
    <property type="entry name" value="FMN_nitrolo"/>
    <property type="match status" value="1"/>
</dbReference>
<dbReference type="InterPro" id="IPR011251">
    <property type="entry name" value="Luciferase-like_dom"/>
</dbReference>
<dbReference type="Proteomes" id="UP001500274">
    <property type="component" value="Unassembled WGS sequence"/>
</dbReference>
<name>A0ABN3P4Y9_9MICO</name>
<dbReference type="PANTHER" id="PTHR30011:SF16">
    <property type="entry name" value="C2H2 FINGER DOMAIN TRANSCRIPTION FACTOR (EUROFUNG)-RELATED"/>
    <property type="match status" value="1"/>
</dbReference>
<keyword evidence="4" id="KW-0503">Monooxygenase</keyword>
<keyword evidence="1" id="KW-0285">Flavoprotein</keyword>
<sequence>MTNLHFGVFEVYAPQVGGTYSWAHPLCDAADYLDPERWVRMAKIMDRTGYDFLFFADGFGYPMQNGDISAACLSAAINFSGLDPSTIIPILARETEKLGFVVTATTGMDHPLPLSRRFSTLDHLTRGRIGWNVVTGASQNAVAELFGHPEMVAHDTRYEMAEEYVSLARSYWERSWDDDALVADADSGVYIDPSRIHRTEFEGAHYRSRGYFGAPPSPQRTPVIFQAGTSPKGRALAAAHAEGVFVQATTPEHTAAAVADIRRRAAEAGRDPGEIRIMAGLTAIVDETQAGAEQLWREFHGMQSDEVVAALYAGNTGIDLLKLDPDKTLAEVVAAGGVVGQMGTSNIERFLGRDGSPAPTVRQILDDLRGKGTRGFRIVGDAEHVADRVAELADQTGLDGFLFEPVFGTRDVEAFGELVLPRLRERGRLAAPAGPTLRERMRERPGARLERAGKDSAPGAAAMPA</sequence>
<feature type="compositionally biased region" description="Basic and acidic residues" evidence="6">
    <location>
        <begin position="437"/>
        <end position="454"/>
    </location>
</feature>
<comment type="caution">
    <text evidence="8">The sequence shown here is derived from an EMBL/GenBank/DDBJ whole genome shotgun (WGS) entry which is preliminary data.</text>
</comment>
<dbReference type="SUPFAM" id="SSF51679">
    <property type="entry name" value="Bacterial luciferase-like"/>
    <property type="match status" value="1"/>
</dbReference>
<dbReference type="InterPro" id="IPR016215">
    <property type="entry name" value="NTA_MOA"/>
</dbReference>
<keyword evidence="2" id="KW-0288">FMN</keyword>
<evidence type="ECO:0000256" key="2">
    <source>
        <dbReference type="ARBA" id="ARBA00022643"/>
    </source>
</evidence>
<dbReference type="EMBL" id="BAAARI010000001">
    <property type="protein sequence ID" value="GAA2566285.1"/>
    <property type="molecule type" value="Genomic_DNA"/>
</dbReference>
<evidence type="ECO:0000256" key="6">
    <source>
        <dbReference type="SAM" id="MobiDB-lite"/>
    </source>
</evidence>
<reference evidence="8 9" key="1">
    <citation type="journal article" date="2019" name="Int. J. Syst. Evol. Microbiol.">
        <title>The Global Catalogue of Microorganisms (GCM) 10K type strain sequencing project: providing services to taxonomists for standard genome sequencing and annotation.</title>
        <authorList>
            <consortium name="The Broad Institute Genomics Platform"/>
            <consortium name="The Broad Institute Genome Sequencing Center for Infectious Disease"/>
            <person name="Wu L."/>
            <person name="Ma J."/>
        </authorList>
    </citation>
    <scope>NUCLEOTIDE SEQUENCE [LARGE SCALE GENOMIC DNA]</scope>
    <source>
        <strain evidence="8 9">JCM 16365</strain>
    </source>
</reference>